<keyword evidence="2" id="KW-1185">Reference proteome</keyword>
<dbReference type="EMBL" id="JADCLJ010000022">
    <property type="protein sequence ID" value="MBE4909423.1"/>
    <property type="molecule type" value="Genomic_DNA"/>
</dbReference>
<accession>A0ABR9QLP1</accession>
<sequence>MDSNQYVIEVLNVVKQFQNTYQCFKDTFSNKMPPNDKNDGTIPLMLYHKNGNLVEEVGIDGEESGVGSFTSYFFRVEEIDPTANKAIMTLIKPFDMGSKPTLDLTELYRLEKTFIFIEVKLEHISAVQCISPRLMNRALPIIEPKWES</sequence>
<organism evidence="1 2">
    <name type="scientific">Litchfieldia luteola</name>
    <dbReference type="NCBI Taxonomy" id="682179"/>
    <lineage>
        <taxon>Bacteria</taxon>
        <taxon>Bacillati</taxon>
        <taxon>Bacillota</taxon>
        <taxon>Bacilli</taxon>
        <taxon>Bacillales</taxon>
        <taxon>Bacillaceae</taxon>
        <taxon>Litchfieldia</taxon>
    </lineage>
</organism>
<dbReference type="Pfam" id="PF10612">
    <property type="entry name" value="Spore-coat_CotZ"/>
    <property type="match status" value="1"/>
</dbReference>
<dbReference type="Proteomes" id="UP001516662">
    <property type="component" value="Unassembled WGS sequence"/>
</dbReference>
<reference evidence="1 2" key="1">
    <citation type="submission" date="2020-10" db="EMBL/GenBank/DDBJ databases">
        <title>Bacillus sp. HD4P25, an endophyte from a halophyte.</title>
        <authorList>
            <person name="Sun J.-Q."/>
        </authorList>
    </citation>
    <scope>NUCLEOTIDE SEQUENCE [LARGE SCALE GENOMIC DNA]</scope>
    <source>
        <strain evidence="1 2">YIM 93174</strain>
    </source>
</reference>
<proteinExistence type="predicted"/>
<comment type="caution">
    <text evidence="1">The sequence shown here is derived from an EMBL/GenBank/DDBJ whole genome shotgun (WGS) entry which is preliminary data.</text>
</comment>
<name>A0ABR9QLP1_9BACI</name>
<dbReference type="InterPro" id="IPR019593">
    <property type="entry name" value="Spore_coat_protein_Z/Y"/>
</dbReference>
<evidence type="ECO:0000313" key="2">
    <source>
        <dbReference type="Proteomes" id="UP001516662"/>
    </source>
</evidence>
<evidence type="ECO:0000313" key="1">
    <source>
        <dbReference type="EMBL" id="MBE4909423.1"/>
    </source>
</evidence>
<protein>
    <submittedName>
        <fullName evidence="1">Uncharacterized protein</fullName>
    </submittedName>
</protein>
<gene>
    <name evidence="1" type="ORF">IMZ08_15330</name>
</gene>
<dbReference type="RefSeq" id="WP_193538034.1">
    <property type="nucleotide sequence ID" value="NZ_JADCLJ010000022.1"/>
</dbReference>